<dbReference type="SUPFAM" id="SSF53187">
    <property type="entry name" value="Zn-dependent exopeptidases"/>
    <property type="match status" value="1"/>
</dbReference>
<dbReference type="InterPro" id="IPR007484">
    <property type="entry name" value="Peptidase_M28"/>
</dbReference>
<name>A0A3M0CCB2_9PROT</name>
<dbReference type="RefSeq" id="WP_147453591.1">
    <property type="nucleotide sequence ID" value="NZ_REFR01000013.1"/>
</dbReference>
<dbReference type="AlphaFoldDB" id="A0A3M0CCB2"/>
<feature type="chain" id="PRO_5018137484" evidence="1">
    <location>
        <begin position="21"/>
        <end position="561"/>
    </location>
</feature>
<dbReference type="InParanoid" id="A0A3M0CCB2"/>
<proteinExistence type="predicted"/>
<dbReference type="InterPro" id="IPR045175">
    <property type="entry name" value="M28_fam"/>
</dbReference>
<evidence type="ECO:0000259" key="2">
    <source>
        <dbReference type="Pfam" id="PF04389"/>
    </source>
</evidence>
<comment type="caution">
    <text evidence="3">The sequence shown here is derived from an EMBL/GenBank/DDBJ whole genome shotgun (WGS) entry which is preliminary data.</text>
</comment>
<dbReference type="Gene3D" id="3.50.30.30">
    <property type="match status" value="1"/>
</dbReference>
<dbReference type="Proteomes" id="UP000271227">
    <property type="component" value="Unassembled WGS sequence"/>
</dbReference>
<evidence type="ECO:0000256" key="1">
    <source>
        <dbReference type="SAM" id="SignalP"/>
    </source>
</evidence>
<dbReference type="SUPFAM" id="SSF52025">
    <property type="entry name" value="PA domain"/>
    <property type="match status" value="1"/>
</dbReference>
<dbReference type="GO" id="GO:0008235">
    <property type="term" value="F:metalloexopeptidase activity"/>
    <property type="evidence" value="ECO:0007669"/>
    <property type="project" value="InterPro"/>
</dbReference>
<reference evidence="3 4" key="1">
    <citation type="submission" date="2018-10" db="EMBL/GenBank/DDBJ databases">
        <title>Genomic Encyclopedia of Archaeal and Bacterial Type Strains, Phase II (KMG-II): from individual species to whole genera.</title>
        <authorList>
            <person name="Goeker M."/>
        </authorList>
    </citation>
    <scope>NUCLEOTIDE SEQUENCE [LARGE SCALE GENOMIC DNA]</scope>
    <source>
        <strain evidence="3 4">DSM 25217</strain>
    </source>
</reference>
<keyword evidence="3" id="KW-0378">Hydrolase</keyword>
<dbReference type="EMBL" id="REFR01000013">
    <property type="protein sequence ID" value="RMB04649.1"/>
    <property type="molecule type" value="Genomic_DNA"/>
</dbReference>
<dbReference type="CDD" id="cd04820">
    <property type="entry name" value="PA_M28_1_1"/>
    <property type="match status" value="1"/>
</dbReference>
<dbReference type="InterPro" id="IPR046450">
    <property type="entry name" value="PA_dom_sf"/>
</dbReference>
<dbReference type="GO" id="GO:0004180">
    <property type="term" value="F:carboxypeptidase activity"/>
    <property type="evidence" value="ECO:0007669"/>
    <property type="project" value="UniProtKB-KW"/>
</dbReference>
<sequence length="561" mass="59414">MTRGTMKTACLALAALLALGGCTVTIHTGDEGVDRTSFKADRIKADVAFLADDRLGGRDTGSAGHEIAANYVAAQFTRLGLVPAGDDGGYFQNVPFQTAHITPDDVALSLTMGGETTDLTVGDEYLMSGSVRTADATVEGDVVFVGYGIHAPDLGHDDLAGVDLTGKIALVISGAPKSFQTEIRAHHGSGRTKTRALGARGAVGYITVNSAIDEKRRPFARSRRFLGRKSFNWIAPDGPDAGENGVRVTATVSHGVARRMFAAGGGDFDAVLAEADAGSPKARPLDVRASLSRKSRRSDTFTSPNVVALLEGTDPELAGEVVVMTAHLDHIGTNETLKGPDKINNGAMDNATGVSILMEVARVYAETGIRPRRSILFAAVTAEEKGLLGADYLARFPTRPDLRVVANVNVDMPVLLYDFVDVVAFGADRSTLGPMAAQALDKAGVTLSPDPIPEEGIFTRSDHYRFVQQGVPSVFLMTGWGESPDGEDGGALFREFLSKTYHTPRDDVSLPINYQAGAKFAYVNWLILTDVANADGIPVWNRGDFFGQAFSGPMAPAQAAP</sequence>
<dbReference type="PROSITE" id="PS51257">
    <property type="entry name" value="PROKAR_LIPOPROTEIN"/>
    <property type="match status" value="1"/>
</dbReference>
<evidence type="ECO:0000313" key="3">
    <source>
        <dbReference type="EMBL" id="RMB04649.1"/>
    </source>
</evidence>
<feature type="signal peptide" evidence="1">
    <location>
        <begin position="1"/>
        <end position="20"/>
    </location>
</feature>
<keyword evidence="1" id="KW-0732">Signal</keyword>
<keyword evidence="4" id="KW-1185">Reference proteome</keyword>
<dbReference type="Gene3D" id="3.40.630.10">
    <property type="entry name" value="Zn peptidases"/>
    <property type="match status" value="2"/>
</dbReference>
<dbReference type="PANTHER" id="PTHR12147">
    <property type="entry name" value="METALLOPEPTIDASE M28 FAMILY MEMBER"/>
    <property type="match status" value="1"/>
</dbReference>
<dbReference type="GO" id="GO:0006508">
    <property type="term" value="P:proteolysis"/>
    <property type="evidence" value="ECO:0007669"/>
    <property type="project" value="InterPro"/>
</dbReference>
<protein>
    <submittedName>
        <fullName evidence="3">Zn-dependent M28 family amino/carboxypeptidase</fullName>
    </submittedName>
</protein>
<dbReference type="Pfam" id="PF04389">
    <property type="entry name" value="Peptidase_M28"/>
    <property type="match status" value="1"/>
</dbReference>
<organism evidence="3 4">
    <name type="scientific">Eilatimonas milleporae</name>
    <dbReference type="NCBI Taxonomy" id="911205"/>
    <lineage>
        <taxon>Bacteria</taxon>
        <taxon>Pseudomonadati</taxon>
        <taxon>Pseudomonadota</taxon>
        <taxon>Alphaproteobacteria</taxon>
        <taxon>Kordiimonadales</taxon>
        <taxon>Kordiimonadaceae</taxon>
        <taxon>Eilatimonas</taxon>
    </lineage>
</organism>
<feature type="domain" description="Peptidase M28" evidence="2">
    <location>
        <begin position="305"/>
        <end position="520"/>
    </location>
</feature>
<evidence type="ECO:0000313" key="4">
    <source>
        <dbReference type="Proteomes" id="UP000271227"/>
    </source>
</evidence>
<keyword evidence="3" id="KW-0121">Carboxypeptidase</keyword>
<dbReference type="PANTHER" id="PTHR12147:SF26">
    <property type="entry name" value="PEPTIDASE M28 DOMAIN-CONTAINING PROTEIN"/>
    <property type="match status" value="1"/>
</dbReference>
<accession>A0A3M0CCB2</accession>
<dbReference type="OrthoDB" id="9778250at2"/>
<gene>
    <name evidence="3" type="ORF">BXY39_2920</name>
</gene>
<keyword evidence="3" id="KW-0645">Protease</keyword>